<evidence type="ECO:0000313" key="5">
    <source>
        <dbReference type="EMBL" id="KAE9267517.1"/>
    </source>
</evidence>
<dbReference type="EMBL" id="QXFX01001847">
    <property type="protein sequence ID" value="KAE9083929.1"/>
    <property type="molecule type" value="Genomic_DNA"/>
</dbReference>
<dbReference type="AlphaFoldDB" id="A0A6A3DCN0"/>
<dbReference type="Proteomes" id="UP000441208">
    <property type="component" value="Unassembled WGS sequence"/>
</dbReference>
<evidence type="ECO:0000313" key="6">
    <source>
        <dbReference type="Proteomes" id="UP000429523"/>
    </source>
</evidence>
<dbReference type="EMBL" id="QXGC01006570">
    <property type="protein sequence ID" value="KAE9162150.1"/>
    <property type="molecule type" value="Genomic_DNA"/>
</dbReference>
<dbReference type="EMBL" id="QXGE01005433">
    <property type="protein sequence ID" value="KAE9267517.1"/>
    <property type="molecule type" value="Genomic_DNA"/>
</dbReference>
<evidence type="ECO:0000313" key="1">
    <source>
        <dbReference type="EMBL" id="KAE8919362.1"/>
    </source>
</evidence>
<evidence type="ECO:0000313" key="4">
    <source>
        <dbReference type="EMBL" id="KAE9162150.1"/>
    </source>
</evidence>
<dbReference type="EMBL" id="QXFZ01009898">
    <property type="protein sequence ID" value="KAE9054270.1"/>
    <property type="molecule type" value="Genomic_DNA"/>
</dbReference>
<evidence type="ECO:0000313" key="8">
    <source>
        <dbReference type="Proteomes" id="UP000441208"/>
    </source>
</evidence>
<protein>
    <submittedName>
        <fullName evidence="1">Uncharacterized protein</fullName>
    </submittedName>
</protein>
<dbReference type="Proteomes" id="UP000476176">
    <property type="component" value="Unassembled WGS sequence"/>
</dbReference>
<comment type="caution">
    <text evidence="1">The sequence shown here is derived from an EMBL/GenBank/DDBJ whole genome shotgun (WGS) entry which is preliminary data.</text>
</comment>
<dbReference type="Proteomes" id="UP000437068">
    <property type="component" value="Unassembled WGS sequence"/>
</dbReference>
<gene>
    <name evidence="5" type="ORF">PF001_g30041</name>
    <name evidence="4" type="ORF">PF004_g30585</name>
    <name evidence="2" type="ORF">PF007_g32684</name>
    <name evidence="1" type="ORF">PF009_g30329</name>
    <name evidence="3" type="ORF">PF010_g21034</name>
</gene>
<evidence type="ECO:0000313" key="3">
    <source>
        <dbReference type="EMBL" id="KAE9083929.1"/>
    </source>
</evidence>
<accession>A0A6A3DCN0</accession>
<evidence type="ECO:0000313" key="10">
    <source>
        <dbReference type="Proteomes" id="UP000488956"/>
    </source>
</evidence>
<dbReference type="EMBL" id="QXGF01004744">
    <property type="protein sequence ID" value="KAE8919362.1"/>
    <property type="molecule type" value="Genomic_DNA"/>
</dbReference>
<evidence type="ECO:0000313" key="7">
    <source>
        <dbReference type="Proteomes" id="UP000437068"/>
    </source>
</evidence>
<evidence type="ECO:0000313" key="2">
    <source>
        <dbReference type="EMBL" id="KAE9054270.1"/>
    </source>
</evidence>
<evidence type="ECO:0000313" key="9">
    <source>
        <dbReference type="Proteomes" id="UP000476176"/>
    </source>
</evidence>
<sequence>MLSSPHSAGDASVLAAAALLTSASLHKACASDSRSSTSAIRCLAFRRERSRGSRSASPLLSG</sequence>
<dbReference type="Proteomes" id="UP000488956">
    <property type="component" value="Unassembled WGS sequence"/>
</dbReference>
<proteinExistence type="predicted"/>
<reference evidence="6 7" key="1">
    <citation type="submission" date="2018-08" db="EMBL/GenBank/DDBJ databases">
        <title>Genomic investigation of the strawberry pathogen Phytophthora fragariae indicates pathogenicity is determined by transcriptional variation in three key races.</title>
        <authorList>
            <person name="Adams T.M."/>
            <person name="Armitage A.D."/>
            <person name="Sobczyk M.K."/>
            <person name="Bates H.J."/>
            <person name="Dunwell J.M."/>
            <person name="Nellist C.F."/>
            <person name="Harrison R.J."/>
        </authorList>
    </citation>
    <scope>NUCLEOTIDE SEQUENCE [LARGE SCALE GENOMIC DNA]</scope>
    <source>
        <strain evidence="5 7">A4</strain>
        <strain evidence="4 9">BC-23</strain>
        <strain evidence="2 8">NOV-71</strain>
        <strain evidence="1 6">NOV-9</strain>
        <strain evidence="3 10">ONT-3</strain>
    </source>
</reference>
<name>A0A6A3DCN0_9STRA</name>
<organism evidence="1 6">
    <name type="scientific">Phytophthora fragariae</name>
    <dbReference type="NCBI Taxonomy" id="53985"/>
    <lineage>
        <taxon>Eukaryota</taxon>
        <taxon>Sar</taxon>
        <taxon>Stramenopiles</taxon>
        <taxon>Oomycota</taxon>
        <taxon>Peronosporomycetes</taxon>
        <taxon>Peronosporales</taxon>
        <taxon>Peronosporaceae</taxon>
        <taxon>Phytophthora</taxon>
    </lineage>
</organism>
<dbReference type="Proteomes" id="UP000429523">
    <property type="component" value="Unassembled WGS sequence"/>
</dbReference>